<reference evidence="2 3" key="1">
    <citation type="submission" date="2017-05" db="EMBL/GenBank/DDBJ databases">
        <title>De novo genome assembly of Deniococcus indicus strain DR1.</title>
        <authorList>
            <person name="Chauhan D."/>
            <person name="Yennamalli R.M."/>
            <person name="Priyadarshini R."/>
        </authorList>
    </citation>
    <scope>NUCLEOTIDE SEQUENCE [LARGE SCALE GENOMIC DNA]</scope>
    <source>
        <strain evidence="2 3">DR1</strain>
    </source>
</reference>
<keyword evidence="1" id="KW-1133">Transmembrane helix</keyword>
<feature type="transmembrane region" description="Helical" evidence="1">
    <location>
        <begin position="34"/>
        <end position="54"/>
    </location>
</feature>
<feature type="transmembrane region" description="Helical" evidence="1">
    <location>
        <begin position="280"/>
        <end position="298"/>
    </location>
</feature>
<feature type="transmembrane region" description="Helical" evidence="1">
    <location>
        <begin position="304"/>
        <end position="320"/>
    </location>
</feature>
<evidence type="ECO:0000256" key="1">
    <source>
        <dbReference type="SAM" id="Phobius"/>
    </source>
</evidence>
<feature type="transmembrane region" description="Helical" evidence="1">
    <location>
        <begin position="253"/>
        <end position="271"/>
    </location>
</feature>
<gene>
    <name evidence="2" type="ORF">CBQ26_15180</name>
</gene>
<evidence type="ECO:0000313" key="2">
    <source>
        <dbReference type="EMBL" id="OWL94495.1"/>
    </source>
</evidence>
<feature type="transmembrane region" description="Helical" evidence="1">
    <location>
        <begin position="332"/>
        <end position="351"/>
    </location>
</feature>
<evidence type="ECO:0000313" key="3">
    <source>
        <dbReference type="Proteomes" id="UP000197208"/>
    </source>
</evidence>
<dbReference type="OrthoDB" id="7054394at2"/>
<comment type="caution">
    <text evidence="2">The sequence shown here is derived from an EMBL/GenBank/DDBJ whole genome shotgun (WGS) entry which is preliminary data.</text>
</comment>
<name>A0A246BGZ1_9DEIO</name>
<feature type="transmembrane region" description="Helical" evidence="1">
    <location>
        <begin position="105"/>
        <end position="124"/>
    </location>
</feature>
<evidence type="ECO:0008006" key="4">
    <source>
        <dbReference type="Google" id="ProtNLM"/>
    </source>
</evidence>
<dbReference type="AlphaFoldDB" id="A0A246BGZ1"/>
<keyword evidence="1" id="KW-0472">Membrane</keyword>
<dbReference type="EMBL" id="NHMK01000024">
    <property type="protein sequence ID" value="OWL94495.1"/>
    <property type="molecule type" value="Genomic_DNA"/>
</dbReference>
<dbReference type="RefSeq" id="WP_088249487.1">
    <property type="nucleotide sequence ID" value="NZ_BNAM01000005.1"/>
</dbReference>
<proteinExistence type="predicted"/>
<feature type="transmembrane region" description="Helical" evidence="1">
    <location>
        <begin position="209"/>
        <end position="233"/>
    </location>
</feature>
<dbReference type="Proteomes" id="UP000197208">
    <property type="component" value="Unassembled WGS sequence"/>
</dbReference>
<protein>
    <recommendedName>
        <fullName evidence="4">EpsG family protein</fullName>
    </recommendedName>
</protein>
<accession>A0A246BGZ1</accession>
<keyword evidence="3" id="KW-1185">Reference proteome</keyword>
<feature type="transmembrane region" description="Helical" evidence="1">
    <location>
        <begin position="130"/>
        <end position="146"/>
    </location>
</feature>
<keyword evidence="1" id="KW-0812">Transmembrane</keyword>
<dbReference type="Pfam" id="PF14897">
    <property type="entry name" value="EpsG"/>
    <property type="match status" value="1"/>
</dbReference>
<dbReference type="InterPro" id="IPR049458">
    <property type="entry name" value="EpsG-like"/>
</dbReference>
<organism evidence="2 3">
    <name type="scientific">Deinococcus indicus</name>
    <dbReference type="NCBI Taxonomy" id="223556"/>
    <lineage>
        <taxon>Bacteria</taxon>
        <taxon>Thermotogati</taxon>
        <taxon>Deinococcota</taxon>
        <taxon>Deinococci</taxon>
        <taxon>Deinococcales</taxon>
        <taxon>Deinococcaceae</taxon>
        <taxon>Deinococcus</taxon>
    </lineage>
</organism>
<sequence length="352" mass="40817">MKQFLLKIQYRRSIVKMPQIISFLNFKKKNFIDLNGILISLGIIPMLTYAIYWGKRPFTIGSDTLNYVRMFSDFVKGDYSLLSTVDTGFIALIRLSALITDNPSFFLTIISLIQAVCFYIVGIVFLKRSIFFYLYIFMLLTSPFYLSINTNILRHGISVSIALLGISIAYRTKGYFYRLILAYPPTLFHSIAGGLIIPLFIKIRKYNMLYAWLCMASISYFSGYYSGFFSGFIKEDYIDYVSGSFNYAKGFRIDFTLFSMIPILLSAVISFKKMSEDTRWIYNSYLIMNGFGLMINFISFSDRLLISSWILIPILAALFIRDISMYAYKIMFNKIFFSSYIFISVILINVLF</sequence>
<feature type="transmembrane region" description="Helical" evidence="1">
    <location>
        <begin position="176"/>
        <end position="197"/>
    </location>
</feature>